<proteinExistence type="predicted"/>
<dbReference type="Proteomes" id="UP000240904">
    <property type="component" value="Unassembled WGS sequence"/>
</dbReference>
<dbReference type="NCBIfam" id="TIGR03357">
    <property type="entry name" value="VI_zyme"/>
    <property type="match status" value="1"/>
</dbReference>
<sequence>MSLIAKLKGQWNDDIDDVRDAIIENLSALLSARAPVWHRGDLSPLVHDSIAAFGMVNSLRSQGKSSGDLILHDVKTLIVQFEPRLKEVDVELDESSVATNKLTFRIEGVISSKFGEEVVVFDSSLDFTTSSLDVRKTNLV</sequence>
<reference evidence="2 3" key="1">
    <citation type="submission" date="2018-03" db="EMBL/GenBank/DDBJ databases">
        <title>Whole genome sequencing of Histamine producing bacteria.</title>
        <authorList>
            <person name="Butler K."/>
        </authorList>
    </citation>
    <scope>NUCLEOTIDE SEQUENCE [LARGE SCALE GENOMIC DNA]</scope>
    <source>
        <strain evidence="2 3">DSM 16190</strain>
    </source>
</reference>
<dbReference type="AlphaFoldDB" id="A0A2T3N0B6"/>
<comment type="caution">
    <text evidence="2">The sequence shown here is derived from an EMBL/GenBank/DDBJ whole genome shotgun (WGS) entry which is preliminary data.</text>
</comment>
<dbReference type="OrthoDB" id="6401544at2"/>
<protein>
    <submittedName>
        <fullName evidence="2">Type VI secretion system baseplate subunit TssE</fullName>
    </submittedName>
</protein>
<dbReference type="Pfam" id="PF04965">
    <property type="entry name" value="GPW_gp25"/>
    <property type="match status" value="1"/>
</dbReference>
<evidence type="ECO:0000313" key="3">
    <source>
        <dbReference type="Proteomes" id="UP000240904"/>
    </source>
</evidence>
<dbReference type="InterPro" id="IPR017737">
    <property type="entry name" value="TssE1-like"/>
</dbReference>
<evidence type="ECO:0000313" key="2">
    <source>
        <dbReference type="EMBL" id="PSW05702.1"/>
    </source>
</evidence>
<dbReference type="RefSeq" id="WP_107282853.1">
    <property type="nucleotide sequence ID" value="NZ_PYMC01000004.1"/>
</dbReference>
<dbReference type="InterPro" id="IPR007048">
    <property type="entry name" value="IraD/Gp25-like"/>
</dbReference>
<feature type="domain" description="IraD/Gp25-like" evidence="1">
    <location>
        <begin position="17"/>
        <end position="111"/>
    </location>
</feature>
<organism evidence="2 3">
    <name type="scientific">Photobacterium lipolyticum</name>
    <dbReference type="NCBI Taxonomy" id="266810"/>
    <lineage>
        <taxon>Bacteria</taxon>
        <taxon>Pseudomonadati</taxon>
        <taxon>Pseudomonadota</taxon>
        <taxon>Gammaproteobacteria</taxon>
        <taxon>Vibrionales</taxon>
        <taxon>Vibrionaceae</taxon>
        <taxon>Photobacterium</taxon>
    </lineage>
</organism>
<dbReference type="EMBL" id="PYMC01000004">
    <property type="protein sequence ID" value="PSW05702.1"/>
    <property type="molecule type" value="Genomic_DNA"/>
</dbReference>
<keyword evidence="3" id="KW-1185">Reference proteome</keyword>
<accession>A0A2T3N0B6</accession>
<name>A0A2T3N0B6_9GAMM</name>
<dbReference type="SUPFAM" id="SSF160719">
    <property type="entry name" value="gpW/gp25-like"/>
    <property type="match status" value="1"/>
</dbReference>
<gene>
    <name evidence="2" type="primary">tssE</name>
    <name evidence="2" type="ORF">C9I89_08125</name>
</gene>
<evidence type="ECO:0000259" key="1">
    <source>
        <dbReference type="Pfam" id="PF04965"/>
    </source>
</evidence>